<dbReference type="InterPro" id="IPR025110">
    <property type="entry name" value="AMP-bd_C"/>
</dbReference>
<gene>
    <name evidence="3" type="ORF">AVDCRST_MAG46-2283</name>
</gene>
<evidence type="ECO:0000313" key="3">
    <source>
        <dbReference type="EMBL" id="CAA9346056.1"/>
    </source>
</evidence>
<dbReference type="Pfam" id="PF00501">
    <property type="entry name" value="AMP-binding"/>
    <property type="match status" value="1"/>
</dbReference>
<dbReference type="PANTHER" id="PTHR24096">
    <property type="entry name" value="LONG-CHAIN-FATTY-ACID--COA LIGASE"/>
    <property type="match status" value="1"/>
</dbReference>
<dbReference type="Pfam" id="PF13193">
    <property type="entry name" value="AMP-binding_C"/>
    <property type="match status" value="1"/>
</dbReference>
<dbReference type="GO" id="GO:0004467">
    <property type="term" value="F:long-chain fatty acid-CoA ligase activity"/>
    <property type="evidence" value="ECO:0007669"/>
    <property type="project" value="UniProtKB-EC"/>
</dbReference>
<keyword evidence="3" id="KW-0436">Ligase</keyword>
<dbReference type="InterPro" id="IPR000873">
    <property type="entry name" value="AMP-dep_synth/lig_dom"/>
</dbReference>
<evidence type="ECO:0000259" key="1">
    <source>
        <dbReference type="Pfam" id="PF00501"/>
    </source>
</evidence>
<protein>
    <submittedName>
        <fullName evidence="3">Long-chain-fatty-acid--CoA ligase</fullName>
        <ecNumber evidence="3">6.2.1.3</ecNumber>
    </submittedName>
</protein>
<dbReference type="InterPro" id="IPR045851">
    <property type="entry name" value="AMP-bd_C_sf"/>
</dbReference>
<feature type="domain" description="AMP-dependent synthetase/ligase" evidence="1">
    <location>
        <begin position="33"/>
        <end position="406"/>
    </location>
</feature>
<accession>A0A6J4M0T2</accession>
<sequence>MPREQATPAATASAGRSPSAASAVDNLADLVRVQATARADDTALIEGVDAGRSCTWAELDDLVERGAAGLASLGLLAGHRVTICLDTGIDFVVAYLATLRAGLVAVPANPRGATGELVRQLADSRSRVVLADAVTVDTVRAAVIGVAEALEGMGGRGGAPTLVVCGLPPAAGELTLEQLLEPGRPRVVTPHDRERLAALLYTSGTSGAPRGAMLTHRALLANLEQVAAIDPPVMRQDDVVLGLLPLFHVYGLNGVLGQVLNQGATIVLVNTFDPVAMLDAVRTLGLTNLPLAPPVLSAWVGQPDLAQKLRGVRLLISGAAPLDQEQIAEFEAAGGLTVQQGYGLTEAAPVVTSTLTRSGGTSPAGSVGGALAGIELDVRDSAGRPNVDDDPGQVWVRGDNLFSGYWPEGEDGPDADGWYATGDIGLLGSQGELVLVDRLRDLVIVSGFNVYPAEVEDVISAVPGVAEAAVIGVQDEQTGEAVVAYVVPTAGTDEAVLLDGIRDRCEAHLARFKWPREVRLVEELPHSANGKVAKGRLRAAARGEDLGLT</sequence>
<dbReference type="InterPro" id="IPR020845">
    <property type="entry name" value="AMP-binding_CS"/>
</dbReference>
<dbReference type="EC" id="6.2.1.3" evidence="3"/>
<dbReference type="Gene3D" id="3.40.50.12780">
    <property type="entry name" value="N-terminal domain of ligase-like"/>
    <property type="match status" value="1"/>
</dbReference>
<dbReference type="PROSITE" id="PS00455">
    <property type="entry name" value="AMP_BINDING"/>
    <property type="match status" value="1"/>
</dbReference>
<dbReference type="SUPFAM" id="SSF56801">
    <property type="entry name" value="Acetyl-CoA synthetase-like"/>
    <property type="match status" value="1"/>
</dbReference>
<dbReference type="AlphaFoldDB" id="A0A6J4M0T2"/>
<reference evidence="3" key="1">
    <citation type="submission" date="2020-02" db="EMBL/GenBank/DDBJ databases">
        <authorList>
            <person name="Meier V. D."/>
        </authorList>
    </citation>
    <scope>NUCLEOTIDE SEQUENCE</scope>
    <source>
        <strain evidence="3">AVDCRST_MAG46</strain>
    </source>
</reference>
<proteinExistence type="predicted"/>
<name>A0A6J4M0T2_9ACTN</name>
<dbReference type="InterPro" id="IPR042099">
    <property type="entry name" value="ANL_N_sf"/>
</dbReference>
<evidence type="ECO:0000259" key="2">
    <source>
        <dbReference type="Pfam" id="PF13193"/>
    </source>
</evidence>
<feature type="domain" description="AMP-binding enzyme C-terminal" evidence="2">
    <location>
        <begin position="454"/>
        <end position="531"/>
    </location>
</feature>
<organism evidence="3">
    <name type="scientific">uncultured Nocardioidaceae bacterium</name>
    <dbReference type="NCBI Taxonomy" id="253824"/>
    <lineage>
        <taxon>Bacteria</taxon>
        <taxon>Bacillati</taxon>
        <taxon>Actinomycetota</taxon>
        <taxon>Actinomycetes</taxon>
        <taxon>Propionibacteriales</taxon>
        <taxon>Nocardioidaceae</taxon>
        <taxon>environmental samples</taxon>
    </lineage>
</organism>
<dbReference type="Gene3D" id="3.30.300.30">
    <property type="match status" value="1"/>
</dbReference>
<dbReference type="EMBL" id="CADCUD010000153">
    <property type="protein sequence ID" value="CAA9346056.1"/>
    <property type="molecule type" value="Genomic_DNA"/>
</dbReference>